<organism evidence="8 9">
    <name type="scientific">Heterodermia speciosa</name>
    <dbReference type="NCBI Taxonomy" id="116794"/>
    <lineage>
        <taxon>Eukaryota</taxon>
        <taxon>Fungi</taxon>
        <taxon>Dikarya</taxon>
        <taxon>Ascomycota</taxon>
        <taxon>Pezizomycotina</taxon>
        <taxon>Lecanoromycetes</taxon>
        <taxon>OSLEUM clade</taxon>
        <taxon>Lecanoromycetidae</taxon>
        <taxon>Caliciales</taxon>
        <taxon>Physciaceae</taxon>
        <taxon>Heterodermia</taxon>
    </lineage>
</organism>
<dbReference type="PANTHER" id="PTHR28280">
    <property type="entry name" value="SHUTTLING PRE-60S FACTOR ECM1"/>
    <property type="match status" value="1"/>
</dbReference>
<feature type="region of interest" description="Disordered" evidence="7">
    <location>
        <begin position="120"/>
        <end position="215"/>
    </location>
</feature>
<evidence type="ECO:0000256" key="6">
    <source>
        <dbReference type="ARBA" id="ARBA00023242"/>
    </source>
</evidence>
<feature type="region of interest" description="Disordered" evidence="7">
    <location>
        <begin position="86"/>
        <end position="105"/>
    </location>
</feature>
<dbReference type="InterPro" id="IPR053278">
    <property type="entry name" value="Pre-60S_factor_ECM1"/>
</dbReference>
<accession>A0A8H3I8C1</accession>
<keyword evidence="5" id="KW-0690">Ribosome biogenesis</keyword>
<proteinExistence type="predicted"/>
<evidence type="ECO:0000313" key="8">
    <source>
        <dbReference type="EMBL" id="CAF9904104.1"/>
    </source>
</evidence>
<protein>
    <submittedName>
        <fullName evidence="8">Uncharacterized protein</fullName>
    </submittedName>
</protein>
<dbReference type="GO" id="GO:0005730">
    <property type="term" value="C:nucleolus"/>
    <property type="evidence" value="ECO:0007669"/>
    <property type="project" value="TreeGrafter"/>
</dbReference>
<feature type="compositionally biased region" description="Basic and acidic residues" evidence="7">
    <location>
        <begin position="123"/>
        <end position="160"/>
    </location>
</feature>
<evidence type="ECO:0000256" key="2">
    <source>
        <dbReference type="ARBA" id="ARBA00004496"/>
    </source>
</evidence>
<dbReference type="InterPro" id="IPR022784">
    <property type="entry name" value="Ribosome_bgen_Alb1"/>
</dbReference>
<comment type="caution">
    <text evidence="8">The sequence shown here is derived from an EMBL/GenBank/DDBJ whole genome shotgun (WGS) entry which is preliminary data.</text>
</comment>
<feature type="compositionally biased region" description="Low complexity" evidence="7">
    <location>
        <begin position="22"/>
        <end position="56"/>
    </location>
</feature>
<dbReference type="Pfam" id="PF09135">
    <property type="entry name" value="Alb1"/>
    <property type="match status" value="1"/>
</dbReference>
<keyword evidence="4" id="KW-0963">Cytoplasm</keyword>
<evidence type="ECO:0000256" key="3">
    <source>
        <dbReference type="ARBA" id="ARBA00022448"/>
    </source>
</evidence>
<feature type="region of interest" description="Disordered" evidence="7">
    <location>
        <begin position="1"/>
        <end position="78"/>
    </location>
</feature>
<dbReference type="Proteomes" id="UP000664521">
    <property type="component" value="Unassembled WGS sequence"/>
</dbReference>
<dbReference type="GO" id="GO:0000055">
    <property type="term" value="P:ribosomal large subunit export from nucleus"/>
    <property type="evidence" value="ECO:0007669"/>
    <property type="project" value="TreeGrafter"/>
</dbReference>
<name>A0A8H3I8C1_9LECA</name>
<evidence type="ECO:0000256" key="4">
    <source>
        <dbReference type="ARBA" id="ARBA00022490"/>
    </source>
</evidence>
<sequence>MAKTAKKKHTTNGIPNSRAARRAASSTLQPPPSTTTTSHPLSSAPAPSTHASSSSAGITKTRPPSRTHRLRHNRSVHKAFNFVDRFAEKRAKSAKRGGVRRERRRGWEDVNWELGGGKRMKHVKDIDGGKEEEEGKKAKGKGEEGGKKVEGEEGGKKVEGGGEGGNDEMEEMEEDKEADREIRMVDVSGVVDGDGKRMKGVGIGRGRTGEEEEEL</sequence>
<dbReference type="GO" id="GO:0005737">
    <property type="term" value="C:cytoplasm"/>
    <property type="evidence" value="ECO:0007669"/>
    <property type="project" value="UniProtKB-SubCell"/>
</dbReference>
<dbReference type="PANTHER" id="PTHR28280:SF1">
    <property type="entry name" value="SHUTTLING PRE-60S FACTOR ECM1"/>
    <property type="match status" value="1"/>
</dbReference>
<evidence type="ECO:0000256" key="1">
    <source>
        <dbReference type="ARBA" id="ARBA00004123"/>
    </source>
</evidence>
<gene>
    <name evidence="8" type="ORF">HETSPECPRED_003361</name>
</gene>
<keyword evidence="6" id="KW-0539">Nucleus</keyword>
<feature type="compositionally biased region" description="Basic residues" evidence="7">
    <location>
        <begin position="1"/>
        <end position="10"/>
    </location>
</feature>
<keyword evidence="9" id="KW-1185">Reference proteome</keyword>
<evidence type="ECO:0000256" key="5">
    <source>
        <dbReference type="ARBA" id="ARBA00022517"/>
    </source>
</evidence>
<keyword evidence="3" id="KW-0813">Transport</keyword>
<feature type="compositionally biased region" description="Basic residues" evidence="7">
    <location>
        <begin position="92"/>
        <end position="104"/>
    </location>
</feature>
<dbReference type="GO" id="GO:0030687">
    <property type="term" value="C:preribosome, large subunit precursor"/>
    <property type="evidence" value="ECO:0007669"/>
    <property type="project" value="TreeGrafter"/>
</dbReference>
<dbReference type="AlphaFoldDB" id="A0A8H3I8C1"/>
<comment type="subcellular location">
    <subcellularLocation>
        <location evidence="2">Cytoplasm</location>
    </subcellularLocation>
    <subcellularLocation>
        <location evidence="1">Nucleus</location>
    </subcellularLocation>
</comment>
<evidence type="ECO:0000256" key="7">
    <source>
        <dbReference type="SAM" id="MobiDB-lite"/>
    </source>
</evidence>
<dbReference type="EMBL" id="CAJPDS010000002">
    <property type="protein sequence ID" value="CAF9904104.1"/>
    <property type="molecule type" value="Genomic_DNA"/>
</dbReference>
<feature type="compositionally biased region" description="Acidic residues" evidence="7">
    <location>
        <begin position="165"/>
        <end position="176"/>
    </location>
</feature>
<feature type="compositionally biased region" description="Basic residues" evidence="7">
    <location>
        <begin position="63"/>
        <end position="77"/>
    </location>
</feature>
<reference evidence="8" key="1">
    <citation type="submission" date="2021-03" db="EMBL/GenBank/DDBJ databases">
        <authorList>
            <person name="Tagirdzhanova G."/>
        </authorList>
    </citation>
    <scope>NUCLEOTIDE SEQUENCE</scope>
</reference>
<evidence type="ECO:0000313" key="9">
    <source>
        <dbReference type="Proteomes" id="UP000664521"/>
    </source>
</evidence>